<reference evidence="1 2" key="1">
    <citation type="submission" date="2019-03" db="EMBL/GenBank/DDBJ databases">
        <title>Genomic Encyclopedia of Type Strains, Phase IV (KMG-IV): sequencing the most valuable type-strain genomes for metagenomic binning, comparative biology and taxonomic classification.</title>
        <authorList>
            <person name="Goeker M."/>
        </authorList>
    </citation>
    <scope>NUCLEOTIDE SEQUENCE [LARGE SCALE GENOMIC DNA]</scope>
    <source>
        <strain evidence="1 2">DSM 44684</strain>
    </source>
</reference>
<organism evidence="1 2">
    <name type="scientific">Nocardia alba</name>
    <dbReference type="NCBI Taxonomy" id="225051"/>
    <lineage>
        <taxon>Bacteria</taxon>
        <taxon>Bacillati</taxon>
        <taxon>Actinomycetota</taxon>
        <taxon>Actinomycetes</taxon>
        <taxon>Mycobacteriales</taxon>
        <taxon>Nocardiaceae</taxon>
        <taxon>Nocardia</taxon>
    </lineage>
</organism>
<evidence type="ECO:0000313" key="1">
    <source>
        <dbReference type="EMBL" id="TCK00509.1"/>
    </source>
</evidence>
<accession>A0A4R1G560</accession>
<gene>
    <name evidence="1" type="ORF">DFR71_1509</name>
</gene>
<keyword evidence="2" id="KW-1185">Reference proteome</keyword>
<protein>
    <submittedName>
        <fullName evidence="1">Uncharacterized protein</fullName>
    </submittedName>
</protein>
<name>A0A4R1G560_9NOCA</name>
<dbReference type="AlphaFoldDB" id="A0A4R1G560"/>
<sequence>MVTHSGIGDSGNVEARTVNDWVRCYQREFRLPVRERGGFVMLPITDRLCVVHLPTTRAEKVLAALREQRCEGPVLARQIRWSVLAVPDARPSEEEAAELAGLDIDIPGIGSAVMLPTNLGRWSREGCHWVRPPSGGGDTLPALSLVLRIAVAAGPQRVSTALKESGERGKLRYDRDGVGPR</sequence>
<dbReference type="EMBL" id="SMFR01000001">
    <property type="protein sequence ID" value="TCK00509.1"/>
    <property type="molecule type" value="Genomic_DNA"/>
</dbReference>
<evidence type="ECO:0000313" key="2">
    <source>
        <dbReference type="Proteomes" id="UP000294856"/>
    </source>
</evidence>
<proteinExistence type="predicted"/>
<dbReference type="Proteomes" id="UP000294856">
    <property type="component" value="Unassembled WGS sequence"/>
</dbReference>
<comment type="caution">
    <text evidence="1">The sequence shown here is derived from an EMBL/GenBank/DDBJ whole genome shotgun (WGS) entry which is preliminary data.</text>
</comment>